<accession>A0A5C6EN62</accession>
<dbReference type="AlphaFoldDB" id="A0A5C6EN62"/>
<evidence type="ECO:0000313" key="2">
    <source>
        <dbReference type="EMBL" id="TWU49016.1"/>
    </source>
</evidence>
<gene>
    <name evidence="2" type="ORF">Poly51_49200</name>
</gene>
<reference evidence="2 3" key="1">
    <citation type="submission" date="2019-02" db="EMBL/GenBank/DDBJ databases">
        <title>Deep-cultivation of Planctomycetes and their phenomic and genomic characterization uncovers novel biology.</title>
        <authorList>
            <person name="Wiegand S."/>
            <person name="Jogler M."/>
            <person name="Boedeker C."/>
            <person name="Pinto D."/>
            <person name="Vollmers J."/>
            <person name="Rivas-Marin E."/>
            <person name="Kohn T."/>
            <person name="Peeters S.H."/>
            <person name="Heuer A."/>
            <person name="Rast P."/>
            <person name="Oberbeckmann S."/>
            <person name="Bunk B."/>
            <person name="Jeske O."/>
            <person name="Meyerdierks A."/>
            <person name="Storesund J.E."/>
            <person name="Kallscheuer N."/>
            <person name="Luecker S."/>
            <person name="Lage O.M."/>
            <person name="Pohl T."/>
            <person name="Merkel B.J."/>
            <person name="Hornburger P."/>
            <person name="Mueller R.-W."/>
            <person name="Bruemmer F."/>
            <person name="Labrenz M."/>
            <person name="Spormann A.M."/>
            <person name="Op Den Camp H."/>
            <person name="Overmann J."/>
            <person name="Amann R."/>
            <person name="Jetten M.S.M."/>
            <person name="Mascher T."/>
            <person name="Medema M.H."/>
            <person name="Devos D.P."/>
            <person name="Kaster A.-K."/>
            <person name="Ovreas L."/>
            <person name="Rohde M."/>
            <person name="Galperin M.Y."/>
            <person name="Jogler C."/>
        </authorList>
    </citation>
    <scope>NUCLEOTIDE SEQUENCE [LARGE SCALE GENOMIC DNA]</scope>
    <source>
        <strain evidence="2 3">Poly51</strain>
    </source>
</reference>
<dbReference type="RefSeq" id="WP_146460619.1">
    <property type="nucleotide sequence ID" value="NZ_SJPW01000006.1"/>
</dbReference>
<keyword evidence="1" id="KW-1133">Transmembrane helix</keyword>
<comment type="caution">
    <text evidence="2">The sequence shown here is derived from an EMBL/GenBank/DDBJ whole genome shotgun (WGS) entry which is preliminary data.</text>
</comment>
<keyword evidence="3" id="KW-1185">Reference proteome</keyword>
<sequence>MTNPDTEESTSYTPLGERINQDVIHDNFVPKYSALATAPRTKLVLIGVWLIFLPMSFGVFALPICFLTGHDNSFASILQGLLVTAFGMLSLVILYSQTRRYLKNDDGD</sequence>
<proteinExistence type="predicted"/>
<dbReference type="EMBL" id="SJPW01000006">
    <property type="protein sequence ID" value="TWU49016.1"/>
    <property type="molecule type" value="Genomic_DNA"/>
</dbReference>
<evidence type="ECO:0000256" key="1">
    <source>
        <dbReference type="SAM" id="Phobius"/>
    </source>
</evidence>
<protein>
    <submittedName>
        <fullName evidence="2">Uncharacterized protein</fullName>
    </submittedName>
</protein>
<feature type="transmembrane region" description="Helical" evidence="1">
    <location>
        <begin position="75"/>
        <end position="95"/>
    </location>
</feature>
<dbReference type="Proteomes" id="UP000318288">
    <property type="component" value="Unassembled WGS sequence"/>
</dbReference>
<dbReference type="OrthoDB" id="277062at2"/>
<evidence type="ECO:0000313" key="3">
    <source>
        <dbReference type="Proteomes" id="UP000318288"/>
    </source>
</evidence>
<feature type="transmembrane region" description="Helical" evidence="1">
    <location>
        <begin position="43"/>
        <end position="69"/>
    </location>
</feature>
<name>A0A5C6EN62_9BACT</name>
<organism evidence="2 3">
    <name type="scientific">Rubripirellula tenax</name>
    <dbReference type="NCBI Taxonomy" id="2528015"/>
    <lineage>
        <taxon>Bacteria</taxon>
        <taxon>Pseudomonadati</taxon>
        <taxon>Planctomycetota</taxon>
        <taxon>Planctomycetia</taxon>
        <taxon>Pirellulales</taxon>
        <taxon>Pirellulaceae</taxon>
        <taxon>Rubripirellula</taxon>
    </lineage>
</organism>
<keyword evidence="1" id="KW-0812">Transmembrane</keyword>
<keyword evidence="1" id="KW-0472">Membrane</keyword>